<organism evidence="4 5">
    <name type="scientific">Blepharisma stoltei</name>
    <dbReference type="NCBI Taxonomy" id="1481888"/>
    <lineage>
        <taxon>Eukaryota</taxon>
        <taxon>Sar</taxon>
        <taxon>Alveolata</taxon>
        <taxon>Ciliophora</taxon>
        <taxon>Postciliodesmatophora</taxon>
        <taxon>Heterotrichea</taxon>
        <taxon>Heterotrichida</taxon>
        <taxon>Blepharismidae</taxon>
        <taxon>Blepharisma</taxon>
    </lineage>
</organism>
<dbReference type="GO" id="GO:0003341">
    <property type="term" value="P:cilium movement"/>
    <property type="evidence" value="ECO:0007669"/>
    <property type="project" value="InterPro"/>
</dbReference>
<reference evidence="4" key="1">
    <citation type="submission" date="2021-09" db="EMBL/GenBank/DDBJ databases">
        <authorList>
            <consortium name="AG Swart"/>
            <person name="Singh M."/>
            <person name="Singh A."/>
            <person name="Seah K."/>
            <person name="Emmerich C."/>
        </authorList>
    </citation>
    <scope>NUCLEOTIDE SEQUENCE</scope>
    <source>
        <strain evidence="4">ATCC30299</strain>
    </source>
</reference>
<accession>A0AAU9J676</accession>
<feature type="coiled-coil region" evidence="2">
    <location>
        <begin position="44"/>
        <end position="120"/>
    </location>
</feature>
<evidence type="ECO:0000256" key="1">
    <source>
        <dbReference type="ARBA" id="ARBA00023054"/>
    </source>
</evidence>
<sequence>MSQNSLQPDDPQNDFPSYANDENKGLNKEIIEKKEFVYRFTEEIEEINERVKILTDHFKNVQEELVHTQTLVDTEVKEIESEDHLKQLSERQIGRLYSDLQKLEQEAAEQQDRLNSIQNQIFKGNEKLDQYKLKMNWNQEELEQWALASRQKEDDNLTLEKYRRADEAKIKELTLHIEKLTMDVRQKQEELDREVTETQAKQIELDKTAEEFKRMHAERHELYERLQDTVKACQRLDKSLHDAGETFGNDRFRIRKKQETLSQRIKNLQKVQIDNQQAQGENTLYLRQLEAQRLKEIQTEQDLKSFKAEVDITKNQLSALASDLAGKRAQIIALNKELAEIKQRFEESKKKEMQTRLKLRSECAMTDNLEAKAKAEELEYKVNQDIQEGLEQEIRDAKERLFKETQTLLDLRSVEANLLGEIKGALAAGRNLQAAISKRDQEIQRQHVLLYNADYLIQFMQRKVDEAKGVQVTDKNKDLLIKCDEKEAELKEKEEQLDKVSKSVKELTDDLRLIERTIEKTQKEESVLSNNYQEMTLQIKMIELEIEKEQKRKDEVLVQHDTMKLEVKKLKDILCGEADRLFSVENRKQQLKMSMEEREKEINVHKETLLAEQRAAEDEKHKVLVELADRKSKVQNLKVKYENLCYKNRAQEEGEERTQAYYVIKAAQEREELQRYGDELDSKIRKAEREIRALANTLEHLKGRNSKFRDSFAAKGDESEQQMKNALEDQCRGATEQLSKRERELRTLQKQYEEDMKRLMEIQTRNDTLKRMAAETENNKEQLGSQISVQQEKLERAINLARNKETSLDRAQELDLRLQLAKTKNRCLMSTLTILSTDIPEISHLIESALEQHGIKIPSRPPSSAGSRSSRASSRGSRR</sequence>
<evidence type="ECO:0000313" key="4">
    <source>
        <dbReference type="EMBL" id="CAG9320801.1"/>
    </source>
</evidence>
<gene>
    <name evidence="4" type="ORF">BSTOLATCC_MIC27380</name>
</gene>
<dbReference type="GO" id="GO:0005930">
    <property type="term" value="C:axoneme"/>
    <property type="evidence" value="ECO:0007669"/>
    <property type="project" value="InterPro"/>
</dbReference>
<keyword evidence="1 2" id="KW-0175">Coiled coil</keyword>
<dbReference type="Proteomes" id="UP001162131">
    <property type="component" value="Unassembled WGS sequence"/>
</dbReference>
<feature type="coiled-coil region" evidence="2">
    <location>
        <begin position="666"/>
        <end position="814"/>
    </location>
</feature>
<dbReference type="PANTHER" id="PTHR18962:SF0">
    <property type="entry name" value="COILED-COIL DOMAIN-CONTAINING PROTEIN 39"/>
    <property type="match status" value="1"/>
</dbReference>
<evidence type="ECO:0000256" key="2">
    <source>
        <dbReference type="SAM" id="Coils"/>
    </source>
</evidence>
<dbReference type="EMBL" id="CAJZBQ010000027">
    <property type="protein sequence ID" value="CAG9320801.1"/>
    <property type="molecule type" value="Genomic_DNA"/>
</dbReference>
<feature type="coiled-coil region" evidence="2">
    <location>
        <begin position="170"/>
        <end position="197"/>
    </location>
</feature>
<comment type="caution">
    <text evidence="4">The sequence shown here is derived from an EMBL/GenBank/DDBJ whole genome shotgun (WGS) entry which is preliminary data.</text>
</comment>
<feature type="compositionally biased region" description="Low complexity" evidence="3">
    <location>
        <begin position="862"/>
        <end position="879"/>
    </location>
</feature>
<evidence type="ECO:0000256" key="3">
    <source>
        <dbReference type="SAM" id="MobiDB-lite"/>
    </source>
</evidence>
<evidence type="ECO:0000313" key="5">
    <source>
        <dbReference type="Proteomes" id="UP001162131"/>
    </source>
</evidence>
<dbReference type="InterPro" id="IPR033290">
    <property type="entry name" value="CCDC39"/>
</dbReference>
<protein>
    <recommendedName>
        <fullName evidence="6">Coiled-coil domain-containing protein 39</fullName>
    </recommendedName>
</protein>
<keyword evidence="5" id="KW-1185">Reference proteome</keyword>
<feature type="region of interest" description="Disordered" evidence="3">
    <location>
        <begin position="856"/>
        <end position="879"/>
    </location>
</feature>
<proteinExistence type="predicted"/>
<dbReference type="GO" id="GO:0036159">
    <property type="term" value="P:inner dynein arm assembly"/>
    <property type="evidence" value="ECO:0007669"/>
    <property type="project" value="InterPro"/>
</dbReference>
<dbReference type="AlphaFoldDB" id="A0AAU9J676"/>
<dbReference type="Pfam" id="PF24161">
    <property type="entry name" value="CCDC39"/>
    <property type="match status" value="1"/>
</dbReference>
<evidence type="ECO:0008006" key="6">
    <source>
        <dbReference type="Google" id="ProtNLM"/>
    </source>
</evidence>
<feature type="region of interest" description="Disordered" evidence="3">
    <location>
        <begin position="1"/>
        <end position="24"/>
    </location>
</feature>
<feature type="coiled-coil region" evidence="2">
    <location>
        <begin position="476"/>
        <end position="608"/>
    </location>
</feature>
<feature type="coiled-coil region" evidence="2">
    <location>
        <begin position="324"/>
        <end position="351"/>
    </location>
</feature>
<dbReference type="GO" id="GO:0060285">
    <property type="term" value="P:cilium-dependent cell motility"/>
    <property type="evidence" value="ECO:0007669"/>
    <property type="project" value="TreeGrafter"/>
</dbReference>
<dbReference type="PANTHER" id="PTHR18962">
    <property type="entry name" value="COILED-COIL DOMAIN-CONTAINING PROTEIN 39"/>
    <property type="match status" value="1"/>
</dbReference>
<name>A0AAU9J676_9CILI</name>